<sequence length="373" mass="42395">MEENKNNTKFLVHNFNTNETMTESLPIYTERVTRSGYISYGYDNLYPDYLITMMNRSAKHNAILKRKAMMIAGNGFSKDGIDGQAAQFLANAYNDMTIDEIAFRVAYDLEVFGAYALEVIYSKDKSKIAEVNYLPVNKVRLSEDGKFIYYSNDWTNLRKFGPEKYPAYNPKNPVGTQILYVKEYRPGQEYYGMPEYISCVPWIALEYEIATFHLNQVQNGFMPSMIINFNNGVPSDDEMKDVVRQLKADFTGAKGETVMFLFADGKERAAEITPVQLNNSDERFIQLNQEITQGILTGHSVTNPGLFGISTPGELGQKSIILESLEIFQSMYVAPKQDIIASTFNQLLKFNGSTTKLTLNKYELDVEKINSVE</sequence>
<protein>
    <submittedName>
        <fullName evidence="1">Portal vertex protein</fullName>
    </submittedName>
</protein>
<dbReference type="EMBL" id="LR796607">
    <property type="protein sequence ID" value="CAB4154084.1"/>
    <property type="molecule type" value="Genomic_DNA"/>
</dbReference>
<organism evidence="1">
    <name type="scientific">uncultured Caudovirales phage</name>
    <dbReference type="NCBI Taxonomy" id="2100421"/>
    <lineage>
        <taxon>Viruses</taxon>
        <taxon>Duplodnaviria</taxon>
        <taxon>Heunggongvirae</taxon>
        <taxon>Uroviricota</taxon>
        <taxon>Caudoviricetes</taxon>
        <taxon>Peduoviridae</taxon>
        <taxon>Maltschvirus</taxon>
        <taxon>Maltschvirus maltsch</taxon>
    </lineage>
</organism>
<proteinExistence type="predicted"/>
<gene>
    <name evidence="1" type="ORF">UFOVP630_12</name>
</gene>
<reference evidence="1" key="1">
    <citation type="submission" date="2020-04" db="EMBL/GenBank/DDBJ databases">
        <authorList>
            <person name="Chiriac C."/>
            <person name="Salcher M."/>
            <person name="Ghai R."/>
            <person name="Kavagutti S V."/>
        </authorList>
    </citation>
    <scope>NUCLEOTIDE SEQUENCE</scope>
</reference>
<evidence type="ECO:0000313" key="1">
    <source>
        <dbReference type="EMBL" id="CAB4154084.1"/>
    </source>
</evidence>
<name>A0A6J5NAM0_9CAUD</name>
<accession>A0A6J5NAM0</accession>